<proteinExistence type="predicted"/>
<evidence type="ECO:0000313" key="1">
    <source>
        <dbReference type="EMBL" id="SMP01746.1"/>
    </source>
</evidence>
<gene>
    <name evidence="1" type="ORF">SAMN06265367_10137</name>
</gene>
<name>A0ABY1N6H7_9BACT</name>
<dbReference type="SUPFAM" id="SSF63825">
    <property type="entry name" value="YWTD domain"/>
    <property type="match status" value="1"/>
</dbReference>
<accession>A0ABY1N6H7</accession>
<dbReference type="Proteomes" id="UP001157915">
    <property type="component" value="Unassembled WGS sequence"/>
</dbReference>
<organism evidence="1 2">
    <name type="scientific">Algoriphagus winogradskyi</name>
    <dbReference type="NCBI Taxonomy" id="237017"/>
    <lineage>
        <taxon>Bacteria</taxon>
        <taxon>Pseudomonadati</taxon>
        <taxon>Bacteroidota</taxon>
        <taxon>Cytophagia</taxon>
        <taxon>Cytophagales</taxon>
        <taxon>Cyclobacteriaceae</taxon>
        <taxon>Algoriphagus</taxon>
    </lineage>
</organism>
<dbReference type="InterPro" id="IPR011042">
    <property type="entry name" value="6-blade_b-propeller_TolB-like"/>
</dbReference>
<dbReference type="Gene3D" id="2.120.10.30">
    <property type="entry name" value="TolB, C-terminal domain"/>
    <property type="match status" value="1"/>
</dbReference>
<keyword evidence="2" id="KW-1185">Reference proteome</keyword>
<dbReference type="EMBL" id="FXUA01000001">
    <property type="protein sequence ID" value="SMP01746.1"/>
    <property type="molecule type" value="Genomic_DNA"/>
</dbReference>
<sequence>MDYSKVIFPLLCILLFQFCNTKNEVEVVEDIHKIEISKDFLLDGENGFQFQPLDTIDLERSGNPPLTFIHDIAFGKDYIFLIDNRKGLLKYDYDGNYIQNIGKKGEGPDEYLVLTAIYLDEKENIVLVSDWQKMVVNSYDLEGNFIASSKKLAGQPISFYKEDSTILVIQEDLNSSEKDGKSIMISSIEPTTLEFKTQENPLYSFTSKFNRFYNFLNVFGKMNHERLFYMPRSQFAGLIGQKDTIYRMKEDHLIPEYQLDFKDFEKSDTLRIEFTEINEGNASMLLTYKKDSYHLILDLGSNTPKFSYKLPFKGVSLEEFPKHLNADTYYNIIRNKDAQEEENPKIIVSSLTTGTN</sequence>
<reference evidence="1 2" key="1">
    <citation type="submission" date="2017-05" db="EMBL/GenBank/DDBJ databases">
        <authorList>
            <person name="Varghese N."/>
            <person name="Submissions S."/>
        </authorList>
    </citation>
    <scope>NUCLEOTIDE SEQUENCE [LARGE SCALE GENOMIC DNA]</scope>
    <source>
        <strain evidence="1 2">DSM 15360</strain>
    </source>
</reference>
<dbReference type="RefSeq" id="WP_283410994.1">
    <property type="nucleotide sequence ID" value="NZ_FXUA01000001.1"/>
</dbReference>
<dbReference type="Pfam" id="PF17170">
    <property type="entry name" value="DUF5128"/>
    <property type="match status" value="1"/>
</dbReference>
<evidence type="ECO:0000313" key="2">
    <source>
        <dbReference type="Proteomes" id="UP001157915"/>
    </source>
</evidence>
<protein>
    <submittedName>
        <fullName evidence="1">6-bladed beta-propeller protein</fullName>
    </submittedName>
</protein>
<comment type="caution">
    <text evidence="1">The sequence shown here is derived from an EMBL/GenBank/DDBJ whole genome shotgun (WGS) entry which is preliminary data.</text>
</comment>